<dbReference type="EMBL" id="LBIC01000012">
    <property type="protein sequence ID" value="KKW90157.1"/>
    <property type="molecule type" value="Genomic_DNA"/>
</dbReference>
<organism evidence="2 3">
    <name type="scientific">Sphingobium chungbukense</name>
    <dbReference type="NCBI Taxonomy" id="56193"/>
    <lineage>
        <taxon>Bacteria</taxon>
        <taxon>Pseudomonadati</taxon>
        <taxon>Pseudomonadota</taxon>
        <taxon>Alphaproteobacteria</taxon>
        <taxon>Sphingomonadales</taxon>
        <taxon>Sphingomonadaceae</taxon>
        <taxon>Sphingobium</taxon>
    </lineage>
</organism>
<evidence type="ECO:0000256" key="1">
    <source>
        <dbReference type="SAM" id="MobiDB-lite"/>
    </source>
</evidence>
<accession>A0A0M3AJ88</accession>
<evidence type="ECO:0008006" key="4">
    <source>
        <dbReference type="Google" id="ProtNLM"/>
    </source>
</evidence>
<proteinExistence type="predicted"/>
<dbReference type="Proteomes" id="UP000033874">
    <property type="component" value="Unassembled WGS sequence"/>
</dbReference>
<reference evidence="2 3" key="1">
    <citation type="submission" date="2015-04" db="EMBL/GenBank/DDBJ databases">
        <title>Genome sequence of aromatic hydrocarbons-degrading Sphingobium chungbukense DJ77.</title>
        <authorList>
            <person name="Kim Y.-C."/>
            <person name="Chae J.-C."/>
        </authorList>
    </citation>
    <scope>NUCLEOTIDE SEQUENCE [LARGE SCALE GENOMIC DNA]</scope>
    <source>
        <strain evidence="2 3">DJ77</strain>
    </source>
</reference>
<keyword evidence="3" id="KW-1185">Reference proteome</keyword>
<feature type="region of interest" description="Disordered" evidence="1">
    <location>
        <begin position="18"/>
        <end position="45"/>
    </location>
</feature>
<dbReference type="PATRIC" id="fig|56193.3.peg.4680"/>
<protein>
    <recommendedName>
        <fullName evidence="4">Conjugal transfer protein TraN</fullName>
    </recommendedName>
</protein>
<sequence length="634" mass="66786">MSVPALWVATSAPAQTVEDRARGAADASRGKTSDSDTLQGTYLTPGLAGQPITTVDGSKSFNPSIACQKTSTLLELLAQPGSTGDLTTLRISRDRNMDGGFDETLNVPVPVSGICANGLVSCEPGSWNGCRAFRWDTNPAGDLALNEVGLTQLAGCYCINNSCGTNLAWANMASVLKDLGGGVIGTLTTADSRLGVAQAAIDGPVIRYTGAQTTACTSEPNLAVTAYRDNPSALGGAAFAASAGNSVFQSLVASPAGIGKAATSRTCTIKRDVTIREVRPDDVIQLTSGGYSAFTESADSLIFQVGAPWDNSLYGGGCGMFDFRMTLHIDDATRLRDVRVASLAFDDWVQIRVDGKVVMSDPGGWTGDGYPPGGCERNANWYSAPNFDLKPWLTNGDHEIWLRVAVGDKGEALATIRAIVDTSCDIQESVADSCMGNAGDPSCSLEDELIDGVQTFRNGVGTGLRPLPQTRAIGPGTCRTNMTRDFWQKDRRYQCTASIAPPSLERSAYIIDHSTETLLADRQKKADGTVSTSTRSFALPDRGTVNACEAICKTRAPKANSDVAVDGVVGERQNSPSGWDTFYHACNASNVCPLGPDEELVTGCGCLDDFPEAIVMMQTVRLGGADLICTATAR</sequence>
<name>A0A0M3AJ88_9SPHN</name>
<dbReference type="STRING" id="56193.YP76_22260"/>
<dbReference type="RefSeq" id="WP_046765778.1">
    <property type="nucleotide sequence ID" value="NZ_LBIC01000012.1"/>
</dbReference>
<gene>
    <name evidence="2" type="ORF">YP76_22260</name>
</gene>
<evidence type="ECO:0000313" key="2">
    <source>
        <dbReference type="EMBL" id="KKW90157.1"/>
    </source>
</evidence>
<comment type="caution">
    <text evidence="2">The sequence shown here is derived from an EMBL/GenBank/DDBJ whole genome shotgun (WGS) entry which is preliminary data.</text>
</comment>
<feature type="compositionally biased region" description="Basic and acidic residues" evidence="1">
    <location>
        <begin position="18"/>
        <end position="34"/>
    </location>
</feature>
<evidence type="ECO:0000313" key="3">
    <source>
        <dbReference type="Proteomes" id="UP000033874"/>
    </source>
</evidence>
<dbReference type="AlphaFoldDB" id="A0A0M3AJ88"/>